<dbReference type="AlphaFoldDB" id="A0A4V4HHH6"/>
<evidence type="ECO:0000313" key="1">
    <source>
        <dbReference type="EMBL" id="THV02716.1"/>
    </source>
</evidence>
<reference evidence="1 2" key="1">
    <citation type="journal article" date="2019" name="Nat. Ecol. Evol.">
        <title>Megaphylogeny resolves global patterns of mushroom evolution.</title>
        <authorList>
            <person name="Varga T."/>
            <person name="Krizsan K."/>
            <person name="Foldi C."/>
            <person name="Dima B."/>
            <person name="Sanchez-Garcia M."/>
            <person name="Sanchez-Ramirez S."/>
            <person name="Szollosi G.J."/>
            <person name="Szarkandi J.G."/>
            <person name="Papp V."/>
            <person name="Albert L."/>
            <person name="Andreopoulos W."/>
            <person name="Angelini C."/>
            <person name="Antonin V."/>
            <person name="Barry K.W."/>
            <person name="Bougher N.L."/>
            <person name="Buchanan P."/>
            <person name="Buyck B."/>
            <person name="Bense V."/>
            <person name="Catcheside P."/>
            <person name="Chovatia M."/>
            <person name="Cooper J."/>
            <person name="Damon W."/>
            <person name="Desjardin D."/>
            <person name="Finy P."/>
            <person name="Geml J."/>
            <person name="Haridas S."/>
            <person name="Hughes K."/>
            <person name="Justo A."/>
            <person name="Karasinski D."/>
            <person name="Kautmanova I."/>
            <person name="Kiss B."/>
            <person name="Kocsube S."/>
            <person name="Kotiranta H."/>
            <person name="LaButti K.M."/>
            <person name="Lechner B.E."/>
            <person name="Liimatainen K."/>
            <person name="Lipzen A."/>
            <person name="Lukacs Z."/>
            <person name="Mihaltcheva S."/>
            <person name="Morgado L.N."/>
            <person name="Niskanen T."/>
            <person name="Noordeloos M.E."/>
            <person name="Ohm R.A."/>
            <person name="Ortiz-Santana B."/>
            <person name="Ovrebo C."/>
            <person name="Racz N."/>
            <person name="Riley R."/>
            <person name="Savchenko A."/>
            <person name="Shiryaev A."/>
            <person name="Soop K."/>
            <person name="Spirin V."/>
            <person name="Szebenyi C."/>
            <person name="Tomsovsky M."/>
            <person name="Tulloss R.E."/>
            <person name="Uehling J."/>
            <person name="Grigoriev I.V."/>
            <person name="Vagvolgyi C."/>
            <person name="Papp T."/>
            <person name="Martin F.M."/>
            <person name="Miettinen O."/>
            <person name="Hibbett D.S."/>
            <person name="Nagy L.G."/>
        </authorList>
    </citation>
    <scope>NUCLEOTIDE SEQUENCE [LARGE SCALE GENOMIC DNA]</scope>
    <source>
        <strain evidence="1 2">CBS 962.96</strain>
    </source>
</reference>
<organism evidence="1 2">
    <name type="scientific">Dendrothele bispora (strain CBS 962.96)</name>
    <dbReference type="NCBI Taxonomy" id="1314807"/>
    <lineage>
        <taxon>Eukaryota</taxon>
        <taxon>Fungi</taxon>
        <taxon>Dikarya</taxon>
        <taxon>Basidiomycota</taxon>
        <taxon>Agaricomycotina</taxon>
        <taxon>Agaricomycetes</taxon>
        <taxon>Agaricomycetidae</taxon>
        <taxon>Agaricales</taxon>
        <taxon>Agaricales incertae sedis</taxon>
        <taxon>Dendrothele</taxon>
    </lineage>
</organism>
<gene>
    <name evidence="1" type="ORF">K435DRAFT_775359</name>
</gene>
<name>A0A4V4HHH6_DENBC</name>
<accession>A0A4V4HHH6</accession>
<sequence length="93" mass="10311">MVEAAGLTNSYIVSLPSLYMSIPPVRLLTPVQEYADPERSNTRRPHRVATFAVSENKSQLTTGFLDGSVYLYAIHPLPSPILVDQKIRDIGIL</sequence>
<dbReference type="EMBL" id="ML179074">
    <property type="protein sequence ID" value="THV02716.1"/>
    <property type="molecule type" value="Genomic_DNA"/>
</dbReference>
<protein>
    <recommendedName>
        <fullName evidence="3">WD40 repeat-like protein</fullName>
    </recommendedName>
</protein>
<dbReference type="Proteomes" id="UP000297245">
    <property type="component" value="Unassembled WGS sequence"/>
</dbReference>
<evidence type="ECO:0000313" key="2">
    <source>
        <dbReference type="Proteomes" id="UP000297245"/>
    </source>
</evidence>
<evidence type="ECO:0008006" key="3">
    <source>
        <dbReference type="Google" id="ProtNLM"/>
    </source>
</evidence>
<keyword evidence="2" id="KW-1185">Reference proteome</keyword>
<dbReference type="OrthoDB" id="10257301at2759"/>
<proteinExistence type="predicted"/>